<dbReference type="RefSeq" id="WP_014959183.1">
    <property type="nucleotide sequence ID" value="NZ_FNLL01000008.1"/>
</dbReference>
<dbReference type="Gene3D" id="1.10.1200.10">
    <property type="entry name" value="ACP-like"/>
    <property type="match status" value="1"/>
</dbReference>
<protein>
    <submittedName>
        <fullName evidence="2">Acyl carrier protein</fullName>
    </submittedName>
</protein>
<gene>
    <name evidence="2" type="ORF">SAMN04487931_108197</name>
</gene>
<proteinExistence type="predicted"/>
<dbReference type="SUPFAM" id="SSF47336">
    <property type="entry name" value="ACP-like"/>
    <property type="match status" value="1"/>
</dbReference>
<keyword evidence="3" id="KW-1185">Reference proteome</keyword>
<name>A0A1H2IHR1_9BACT</name>
<dbReference type="Proteomes" id="UP000199608">
    <property type="component" value="Unassembled WGS sequence"/>
</dbReference>
<dbReference type="InterPro" id="IPR009081">
    <property type="entry name" value="PP-bd_ACP"/>
</dbReference>
<dbReference type="AlphaFoldDB" id="A0A1H2IHR1"/>
<evidence type="ECO:0000313" key="2">
    <source>
        <dbReference type="EMBL" id="SDU43603.1"/>
    </source>
</evidence>
<sequence length="90" mass="10172">MSQKQSLEEIKAQLKEELIENLSLEDIGPEDITNDEVLFGDEGIGLDSLDAVEIVVFLQRIWGIEIQDMEEGREILVSIDTIANHIYSNL</sequence>
<accession>A0A1H2IHR1</accession>
<feature type="domain" description="Carrier" evidence="1">
    <location>
        <begin position="5"/>
        <end position="90"/>
    </location>
</feature>
<organism evidence="2 3">
    <name type="scientific">Desulfobacula phenolica</name>
    <dbReference type="NCBI Taxonomy" id="90732"/>
    <lineage>
        <taxon>Bacteria</taxon>
        <taxon>Pseudomonadati</taxon>
        <taxon>Thermodesulfobacteriota</taxon>
        <taxon>Desulfobacteria</taxon>
        <taxon>Desulfobacterales</taxon>
        <taxon>Desulfobacteraceae</taxon>
        <taxon>Desulfobacula</taxon>
    </lineage>
</organism>
<reference evidence="3" key="1">
    <citation type="submission" date="2016-10" db="EMBL/GenBank/DDBJ databases">
        <authorList>
            <person name="Varghese N."/>
            <person name="Submissions S."/>
        </authorList>
    </citation>
    <scope>NUCLEOTIDE SEQUENCE [LARGE SCALE GENOMIC DNA]</scope>
    <source>
        <strain evidence="3">DSM 3384</strain>
    </source>
</reference>
<dbReference type="PROSITE" id="PS50075">
    <property type="entry name" value="CARRIER"/>
    <property type="match status" value="1"/>
</dbReference>
<evidence type="ECO:0000259" key="1">
    <source>
        <dbReference type="PROSITE" id="PS50075"/>
    </source>
</evidence>
<dbReference type="EMBL" id="FNLL01000008">
    <property type="protein sequence ID" value="SDU43603.1"/>
    <property type="molecule type" value="Genomic_DNA"/>
</dbReference>
<evidence type="ECO:0000313" key="3">
    <source>
        <dbReference type="Proteomes" id="UP000199608"/>
    </source>
</evidence>
<dbReference type="InterPro" id="IPR036736">
    <property type="entry name" value="ACP-like_sf"/>
</dbReference>